<evidence type="ECO:0000313" key="2">
    <source>
        <dbReference type="EMBL" id="CDU19453.1"/>
    </source>
</evidence>
<dbReference type="GO" id="GO:0008017">
    <property type="term" value="F:microtubule binding"/>
    <property type="evidence" value="ECO:0007669"/>
    <property type="project" value="InterPro"/>
</dbReference>
<dbReference type="VEuPathDB" id="PlasmoDB:PYYM_1228200"/>
<dbReference type="Proteomes" id="UP000072874">
    <property type="component" value="Chromosome 12"/>
</dbReference>
<dbReference type="VEuPathDB" id="PlasmoDB:PY07204"/>
<feature type="region of interest" description="Disordered" evidence="1">
    <location>
        <begin position="323"/>
        <end position="351"/>
    </location>
</feature>
<proteinExistence type="predicted"/>
<dbReference type="VEuPathDB" id="PlasmoDB:Py17XNL_001205145"/>
<gene>
    <name evidence="3" type="ORF">PY17X_1228700</name>
    <name evidence="2" type="ORF">PYYM_1228200</name>
</gene>
<dbReference type="InterPro" id="IPR036534">
    <property type="entry name" value="GAR_dom_sf"/>
</dbReference>
<organism evidence="2 5">
    <name type="scientific">Plasmodium yoelii</name>
    <dbReference type="NCBI Taxonomy" id="5861"/>
    <lineage>
        <taxon>Eukaryota</taxon>
        <taxon>Sar</taxon>
        <taxon>Alveolata</taxon>
        <taxon>Apicomplexa</taxon>
        <taxon>Aconoidasida</taxon>
        <taxon>Haemosporida</taxon>
        <taxon>Plasmodiidae</taxon>
        <taxon>Plasmodium</taxon>
        <taxon>Plasmodium (Vinckeia)</taxon>
    </lineage>
</organism>
<dbReference type="OrthoDB" id="391514at2759"/>
<dbReference type="VEuPathDB" id="PlasmoDB:PY17X_1228700"/>
<accession>A0A077Y7N1</accession>
<evidence type="ECO:0000313" key="5">
    <source>
        <dbReference type="Proteomes" id="UP000072904"/>
    </source>
</evidence>
<dbReference type="SUPFAM" id="SSF143575">
    <property type="entry name" value="GAS2 domain-like"/>
    <property type="match status" value="1"/>
</dbReference>
<dbReference type="OMA" id="KDWHNTH"/>
<reference evidence="3" key="2">
    <citation type="submission" date="2014-05" db="EMBL/GenBank/DDBJ databases">
        <authorList>
            <person name="Aslett M.A."/>
            <person name="De Silva N."/>
        </authorList>
    </citation>
    <scope>NUCLEOTIDE SEQUENCE</scope>
    <source>
        <strain evidence="3">17X</strain>
    </source>
</reference>
<dbReference type="GeneID" id="3800221"/>
<name>A0A077Y7N1_PLAYE</name>
<evidence type="ECO:0000313" key="3">
    <source>
        <dbReference type="EMBL" id="VTZ80088.1"/>
    </source>
</evidence>
<evidence type="ECO:0000313" key="4">
    <source>
        <dbReference type="Proteomes" id="UP000072874"/>
    </source>
</evidence>
<dbReference type="AlphaFoldDB" id="A0A077Y7N1"/>
<dbReference type="EMBL" id="LK934640">
    <property type="protein sequence ID" value="CDU19453.1"/>
    <property type="molecule type" value="Genomic_DNA"/>
</dbReference>
<reference evidence="2" key="3">
    <citation type="submission" date="2014-05" db="EMBL/GenBank/DDBJ databases">
        <authorList>
            <person name="Aslett A.Martin."/>
            <person name="De Silva Nishadi"/>
        </authorList>
    </citation>
    <scope>NUCLEOTIDE SEQUENCE</scope>
    <source>
        <strain evidence="2">YM</strain>
    </source>
</reference>
<protein>
    <submittedName>
        <fullName evidence="2">Uncharacterized protein</fullName>
    </submittedName>
</protein>
<evidence type="ECO:0000256" key="1">
    <source>
        <dbReference type="SAM" id="MobiDB-lite"/>
    </source>
</evidence>
<dbReference type="KEGG" id="pyo:PY17X_1228700"/>
<dbReference type="EMBL" id="LM993666">
    <property type="protein sequence ID" value="VTZ80088.1"/>
    <property type="molecule type" value="Genomic_DNA"/>
</dbReference>
<dbReference type="RefSeq" id="XP_728012.1">
    <property type="nucleotide sequence ID" value="XM_722919.1"/>
</dbReference>
<reference evidence="3" key="4">
    <citation type="submission" date="2019-05" db="EMBL/GenBank/DDBJ databases">
        <authorList>
            <consortium name="Pathogen Informatics"/>
        </authorList>
    </citation>
    <scope>NUCLEOTIDE SEQUENCE</scope>
    <source>
        <strain evidence="3">17X</strain>
    </source>
</reference>
<sequence>MKSTLQKNTSAENHIMFLKKNPPMMNKINNEQANFGLQLNNPKKIDESYGNVKNSNYQYLDSSHLKMLDLNKNILNMLPKPVEPSLNLEKLCKETNATLRNNTSIYENEHGKLKSNANQQDGNKNIKHFYELGLPEIVGTYIQPLDKRENHDMKIDTLENFPFPLGSTSSSPFFQPPNFSTKLIPPANNFSSLNINNQNAKNIYGLPSYLIPEGKPQNLTITVVPNKNKDVLEQEAKYLKTLLDNSSQGIVNSTPDYQKIISSPNLSNNKNHSNNNSSSININDIESDFSFGKNENLETHGNTKSYENDDKYEDSYNSFINEYYDENNSGSSEKGNELTLQGASYNNNENGINLKQNKKLEKANKKQNNKKNTIGVFNELNGIKSGENFDIEAQNENKNKNEEQNTMVLLPSKKTQLTKKKEYNSSLKNQEPSTSFKNPKTCINIRLGKPKKIYSTTSSDPIDRKLQDWHNTHNSQIGWEKIRRGVYHFGKTEVSLRLIHDKIIVKKINGKIIDDNLLTVEKFVSLNELFELQNEDSVSTLKKKQEKRS</sequence>
<feature type="region of interest" description="Disordered" evidence="1">
    <location>
        <begin position="262"/>
        <end position="281"/>
    </location>
</feature>
<reference evidence="4 5" key="1">
    <citation type="journal article" date="2014" name="BMC Biol.">
        <title>A comprehensive evaluation of rodent malaria parasite genomes and gene expression.</title>
        <authorList>
            <person name="Otto T.D."/>
            <person name="Bohme U."/>
            <person name="Jackson A.P."/>
            <person name="Hunt M."/>
            <person name="Franke-Fayard B."/>
            <person name="Hoeijmakers W.A."/>
            <person name="Religa A.A."/>
            <person name="Robertson L."/>
            <person name="Sanders M."/>
            <person name="Ogun S.A."/>
            <person name="Cunningham D."/>
            <person name="Erhart A."/>
            <person name="Billker O."/>
            <person name="Khan S.M."/>
            <person name="Stunnenberg H.G."/>
            <person name="Langhorne J."/>
            <person name="Holder A.A."/>
            <person name="Waters A.P."/>
            <person name="Newbold C.I."/>
            <person name="Pain A."/>
            <person name="Berriman M."/>
            <person name="Janse C.J."/>
        </authorList>
    </citation>
    <scope>NUCLEOTIDE SEQUENCE [LARGE SCALE GENOMIC DNA]</scope>
    <source>
        <strain evidence="3 4">17X</strain>
        <strain evidence="2 5">YM</strain>
    </source>
</reference>
<dbReference type="Proteomes" id="UP000072904">
    <property type="component" value="Chromosome 12"/>
</dbReference>